<accession>A0A2A9E3G9</accession>
<keyword evidence="2" id="KW-1185">Reference proteome</keyword>
<gene>
    <name evidence="1" type="ORF">ATL42_0597</name>
</gene>
<dbReference type="RefSeq" id="WP_098454072.1">
    <property type="nucleotide sequence ID" value="NZ_PDJG01000001.1"/>
</dbReference>
<dbReference type="EMBL" id="PDJG01000001">
    <property type="protein sequence ID" value="PFG32749.1"/>
    <property type="molecule type" value="Genomic_DNA"/>
</dbReference>
<organism evidence="1 2">
    <name type="scientific">Sanguibacter antarcticus</name>
    <dbReference type="NCBI Taxonomy" id="372484"/>
    <lineage>
        <taxon>Bacteria</taxon>
        <taxon>Bacillati</taxon>
        <taxon>Actinomycetota</taxon>
        <taxon>Actinomycetes</taxon>
        <taxon>Micrococcales</taxon>
        <taxon>Sanguibacteraceae</taxon>
        <taxon>Sanguibacter</taxon>
    </lineage>
</organism>
<evidence type="ECO:0008006" key="3">
    <source>
        <dbReference type="Google" id="ProtNLM"/>
    </source>
</evidence>
<dbReference type="AlphaFoldDB" id="A0A2A9E3G9"/>
<sequence>MISHDLAHALALAGLRWSPASGDRFAIDAEELSDALFTVSDMTIEVHDHPSGTVLGFNGTTEWALDSVTLDQALWYPSEEQLRTLLGGAFRALRRVEGEPPRYAVEIVVHGEALVVDDEVPAQAYARALHALISASDSTS</sequence>
<name>A0A2A9E3G9_9MICO</name>
<proteinExistence type="predicted"/>
<reference evidence="1 2" key="1">
    <citation type="submission" date="2017-10" db="EMBL/GenBank/DDBJ databases">
        <title>Sequencing the genomes of 1000 actinobacteria strains.</title>
        <authorList>
            <person name="Klenk H.-P."/>
        </authorList>
    </citation>
    <scope>NUCLEOTIDE SEQUENCE [LARGE SCALE GENOMIC DNA]</scope>
    <source>
        <strain evidence="1 2">DSM 18966</strain>
    </source>
</reference>
<dbReference type="OrthoDB" id="3295834at2"/>
<dbReference type="Proteomes" id="UP000225548">
    <property type="component" value="Unassembled WGS sequence"/>
</dbReference>
<evidence type="ECO:0000313" key="1">
    <source>
        <dbReference type="EMBL" id="PFG32749.1"/>
    </source>
</evidence>
<comment type="caution">
    <text evidence="1">The sequence shown here is derived from an EMBL/GenBank/DDBJ whole genome shotgun (WGS) entry which is preliminary data.</text>
</comment>
<protein>
    <recommendedName>
        <fullName evidence="3">Pilus assembly protein CpaE</fullName>
    </recommendedName>
</protein>
<evidence type="ECO:0000313" key="2">
    <source>
        <dbReference type="Proteomes" id="UP000225548"/>
    </source>
</evidence>